<feature type="compositionally biased region" description="Polar residues" evidence="1">
    <location>
        <begin position="52"/>
        <end position="62"/>
    </location>
</feature>
<dbReference type="Proteomes" id="UP001295684">
    <property type="component" value="Unassembled WGS sequence"/>
</dbReference>
<feature type="compositionally biased region" description="Low complexity" evidence="1">
    <location>
        <begin position="63"/>
        <end position="72"/>
    </location>
</feature>
<feature type="compositionally biased region" description="Basic and acidic residues" evidence="1">
    <location>
        <begin position="73"/>
        <end position="83"/>
    </location>
</feature>
<keyword evidence="3" id="KW-1185">Reference proteome</keyword>
<comment type="caution">
    <text evidence="2">The sequence shown here is derived from an EMBL/GenBank/DDBJ whole genome shotgun (WGS) entry which is preliminary data.</text>
</comment>
<evidence type="ECO:0000256" key="1">
    <source>
        <dbReference type="SAM" id="MobiDB-lite"/>
    </source>
</evidence>
<protein>
    <submittedName>
        <fullName evidence="2">Uncharacterized protein</fullName>
    </submittedName>
</protein>
<feature type="region of interest" description="Disordered" evidence="1">
    <location>
        <begin position="32"/>
        <end position="83"/>
    </location>
</feature>
<gene>
    <name evidence="2" type="ORF">ECRASSUSDP1_LOCUS7726</name>
</gene>
<dbReference type="AlphaFoldDB" id="A0AAD1UFQ6"/>
<proteinExistence type="predicted"/>
<evidence type="ECO:0000313" key="3">
    <source>
        <dbReference type="Proteomes" id="UP001295684"/>
    </source>
</evidence>
<accession>A0AAD1UFQ6</accession>
<evidence type="ECO:0000313" key="2">
    <source>
        <dbReference type="EMBL" id="CAI2366453.1"/>
    </source>
</evidence>
<dbReference type="EMBL" id="CAMPGE010007538">
    <property type="protein sequence ID" value="CAI2366453.1"/>
    <property type="molecule type" value="Genomic_DNA"/>
</dbReference>
<organism evidence="2 3">
    <name type="scientific">Euplotes crassus</name>
    <dbReference type="NCBI Taxonomy" id="5936"/>
    <lineage>
        <taxon>Eukaryota</taxon>
        <taxon>Sar</taxon>
        <taxon>Alveolata</taxon>
        <taxon>Ciliophora</taxon>
        <taxon>Intramacronucleata</taxon>
        <taxon>Spirotrichea</taxon>
        <taxon>Hypotrichia</taxon>
        <taxon>Euplotida</taxon>
        <taxon>Euplotidae</taxon>
        <taxon>Moneuplotes</taxon>
    </lineage>
</organism>
<feature type="compositionally biased region" description="Polar residues" evidence="1">
    <location>
        <begin position="32"/>
        <end position="45"/>
    </location>
</feature>
<reference evidence="2" key="1">
    <citation type="submission" date="2023-07" db="EMBL/GenBank/DDBJ databases">
        <authorList>
            <consortium name="AG Swart"/>
            <person name="Singh M."/>
            <person name="Singh A."/>
            <person name="Seah K."/>
            <person name="Emmerich C."/>
        </authorList>
    </citation>
    <scope>NUCLEOTIDE SEQUENCE</scope>
    <source>
        <strain evidence="2">DP1</strain>
    </source>
</reference>
<sequence>MSSTSASFKSSDMSEKVTEDYYIGFYERQVASLPSSTQRISSIPNHSKKETSNFPENKSLNTESSICCPSSSEESKEATPSGRRFEYKEKQAGSEQLKTSLTQTQISSLQSSARVLSSPIKKVNITHSPLCKPNQSQSIAPLPQSPCRAPSMLLPISYTLISKILRNRHSTTTRHCKIRRINQNRRTLPVRGSLINPVLCLSFKSIGSLNEKMRNSLTFSHSCRKLRTRDLGMEFSTRTLEE</sequence>
<name>A0AAD1UFQ6_EUPCR</name>